<reference evidence="3" key="1">
    <citation type="submission" date="2016-03" db="EMBL/GenBank/DDBJ databases">
        <authorList>
            <person name="Johnson T.J."/>
            <person name="Youmans B."/>
            <person name="Case K."/>
            <person name="Noll S."/>
        </authorList>
    </citation>
    <scope>NUCLEOTIDE SEQUENCE [LARGE SCALE GENOMIC DNA]</scope>
    <source>
        <strain evidence="3">UMNLAv8</strain>
    </source>
</reference>
<proteinExistence type="predicted"/>
<feature type="transmembrane region" description="Helical" evidence="1">
    <location>
        <begin position="173"/>
        <end position="193"/>
    </location>
</feature>
<evidence type="ECO:0000313" key="2">
    <source>
        <dbReference type="EMBL" id="OAQ05973.1"/>
    </source>
</evidence>
<feature type="transmembrane region" description="Helical" evidence="1">
    <location>
        <begin position="246"/>
        <end position="266"/>
    </location>
</feature>
<feature type="transmembrane region" description="Helical" evidence="1">
    <location>
        <begin position="223"/>
        <end position="239"/>
    </location>
</feature>
<comment type="caution">
    <text evidence="2">The sequence shown here is derived from an EMBL/GenBank/DDBJ whole genome shotgun (WGS) entry which is preliminary data.</text>
</comment>
<keyword evidence="1" id="KW-1133">Transmembrane helix</keyword>
<feature type="transmembrane region" description="Helical" evidence="1">
    <location>
        <begin position="21"/>
        <end position="40"/>
    </location>
</feature>
<feature type="transmembrane region" description="Helical" evidence="1">
    <location>
        <begin position="148"/>
        <end position="167"/>
    </location>
</feature>
<dbReference type="RefSeq" id="WP_064207567.1">
    <property type="nucleotide sequence ID" value="NZ_LVKC01000030.1"/>
</dbReference>
<feature type="transmembrane region" description="Helical" evidence="1">
    <location>
        <begin position="400"/>
        <end position="421"/>
    </location>
</feature>
<keyword evidence="1" id="KW-0472">Membrane</keyword>
<dbReference type="OrthoDB" id="129479at2"/>
<name>A0A179CNV5_9LACO</name>
<evidence type="ECO:0000256" key="1">
    <source>
        <dbReference type="SAM" id="Phobius"/>
    </source>
</evidence>
<protein>
    <recommendedName>
        <fullName evidence="4">Transmembrane protein</fullName>
    </recommendedName>
</protein>
<dbReference type="EMBL" id="LVKI01000061">
    <property type="protein sequence ID" value="OAQ05973.1"/>
    <property type="molecule type" value="Genomic_DNA"/>
</dbReference>
<feature type="transmembrane region" description="Helical" evidence="1">
    <location>
        <begin position="117"/>
        <end position="136"/>
    </location>
</feature>
<feature type="transmembrane region" description="Helical" evidence="1">
    <location>
        <begin position="433"/>
        <end position="453"/>
    </location>
</feature>
<gene>
    <name evidence="2" type="ORF">A3O14_01105</name>
</gene>
<dbReference type="Proteomes" id="UP000078520">
    <property type="component" value="Unassembled WGS sequence"/>
</dbReference>
<evidence type="ECO:0008006" key="4">
    <source>
        <dbReference type="Google" id="ProtNLM"/>
    </source>
</evidence>
<sequence length="507" mass="57162">MLTKIRQKLHAWAEPVERWFPPVRLGILLLALITIFLLFVPPVSGPVDDGTYNLILHANGLREFTGDPNYYKYFVPQFPILQYYNPDAHLYLSLQNVLIQAAILLNKIFYSSKIFDVRFLGAIYTVLFLLASRLLFKGLTHRLTGKKAYLIVLLGVFFLGDTTYTVYFNSFYIEPLDFVMMIAFVGCGLLAFQQTTTRKILKYYSGQVLIAFLFLFVSRQVAFLVSALCISLVGGIIFIRGRQWKLSAIILVTALIPMSIFIGSLYSNPNHNQNVYQSMTLGAMPSTKNPGKSLAEINIRPQNEILRGASYDAPYAIARSDSATIQKGFIDEINYAKLVWYYGTHPSTLSKLLQTGLENKNVARTKVGVYEKGAVKQGDEDKTFFQWATIAKGFILPKKFGFYFIFAILVISVYSVSCVRGLEMGSKLYAARLWMNCGLLLMMFLAFISPIIISGQTNIIRQLTMSSTLLDLLVLIIISDSLQHDIWITRDTVLLTRAGEDGDANEE</sequence>
<organism evidence="2 3">
    <name type="scientific">Ligilactobacillus aviarius</name>
    <dbReference type="NCBI Taxonomy" id="1606"/>
    <lineage>
        <taxon>Bacteria</taxon>
        <taxon>Bacillati</taxon>
        <taxon>Bacillota</taxon>
        <taxon>Bacilli</taxon>
        <taxon>Lactobacillales</taxon>
        <taxon>Lactobacillaceae</taxon>
        <taxon>Ligilactobacillus</taxon>
    </lineage>
</organism>
<keyword evidence="1" id="KW-0812">Transmembrane</keyword>
<accession>A0A179CNV5</accession>
<dbReference type="AlphaFoldDB" id="A0A179CNV5"/>
<evidence type="ECO:0000313" key="3">
    <source>
        <dbReference type="Proteomes" id="UP000078520"/>
    </source>
</evidence>
<feature type="transmembrane region" description="Helical" evidence="1">
    <location>
        <begin position="200"/>
        <end position="217"/>
    </location>
</feature>